<evidence type="ECO:0000313" key="8">
    <source>
        <dbReference type="EMBL" id="KAE8994371.1"/>
    </source>
</evidence>
<dbReference type="SUPFAM" id="SSF54001">
    <property type="entry name" value="Cysteine proteinases"/>
    <property type="match status" value="1"/>
</dbReference>
<dbReference type="InterPro" id="IPR022684">
    <property type="entry name" value="Calpain_cysteine_protease"/>
</dbReference>
<dbReference type="PANTHER" id="PTHR10183:SF379">
    <property type="entry name" value="CALPAIN-5"/>
    <property type="match status" value="1"/>
</dbReference>
<dbReference type="InterPro" id="IPR036213">
    <property type="entry name" value="Calpain_III_sf"/>
</dbReference>
<keyword evidence="2" id="KW-0645">Protease</keyword>
<dbReference type="Gene3D" id="2.60.120.380">
    <property type="match status" value="2"/>
</dbReference>
<dbReference type="InterPro" id="IPR038765">
    <property type="entry name" value="Papain-like_cys_pep_sf"/>
</dbReference>
<evidence type="ECO:0000256" key="5">
    <source>
        <dbReference type="PROSITE-ProRule" id="PRU00239"/>
    </source>
</evidence>
<organism evidence="8 9">
    <name type="scientific">Phytophthora fragariae</name>
    <dbReference type="NCBI Taxonomy" id="53985"/>
    <lineage>
        <taxon>Eukaryota</taxon>
        <taxon>Sar</taxon>
        <taxon>Stramenopiles</taxon>
        <taxon>Oomycota</taxon>
        <taxon>Peronosporomycetes</taxon>
        <taxon>Peronosporales</taxon>
        <taxon>Peronosporaceae</taxon>
        <taxon>Phytophthora</taxon>
    </lineage>
</organism>
<keyword evidence="3" id="KW-0378">Hydrolase</keyword>
<evidence type="ECO:0000256" key="1">
    <source>
        <dbReference type="ARBA" id="ARBA00007623"/>
    </source>
</evidence>
<dbReference type="PROSITE" id="PS50203">
    <property type="entry name" value="CALPAIN_CAT"/>
    <property type="match status" value="1"/>
</dbReference>
<dbReference type="InterPro" id="IPR022682">
    <property type="entry name" value="Calpain_domain_III"/>
</dbReference>
<comment type="caution">
    <text evidence="8">The sequence shown here is derived from an EMBL/GenBank/DDBJ whole genome shotgun (WGS) entry which is preliminary data.</text>
</comment>
<gene>
    <name evidence="8" type="ORF">PF011_g16760</name>
</gene>
<dbReference type="Pfam" id="PF00648">
    <property type="entry name" value="Peptidase_C2"/>
    <property type="match status" value="1"/>
</dbReference>
<dbReference type="SMART" id="SM00720">
    <property type="entry name" value="calpain_III"/>
    <property type="match status" value="1"/>
</dbReference>
<dbReference type="Gene3D" id="3.90.70.10">
    <property type="entry name" value="Cysteine proteinases"/>
    <property type="match status" value="1"/>
</dbReference>
<dbReference type="InterPro" id="IPR001300">
    <property type="entry name" value="Peptidase_C2_calpain_cat"/>
</dbReference>
<protein>
    <recommendedName>
        <fullName evidence="7">Calpain catalytic domain-containing protein</fullName>
    </recommendedName>
</protein>
<evidence type="ECO:0000256" key="3">
    <source>
        <dbReference type="ARBA" id="ARBA00022801"/>
    </source>
</evidence>
<feature type="domain" description="Calpain catalytic" evidence="7">
    <location>
        <begin position="60"/>
        <end position="441"/>
    </location>
</feature>
<dbReference type="EMBL" id="QXFW01001222">
    <property type="protein sequence ID" value="KAE8994371.1"/>
    <property type="molecule type" value="Genomic_DNA"/>
</dbReference>
<evidence type="ECO:0000313" key="9">
    <source>
        <dbReference type="Proteomes" id="UP000460718"/>
    </source>
</evidence>
<evidence type="ECO:0000256" key="4">
    <source>
        <dbReference type="ARBA" id="ARBA00022807"/>
    </source>
</evidence>
<name>A0A6A3JIG9_9STRA</name>
<evidence type="ECO:0000256" key="6">
    <source>
        <dbReference type="SAM" id="MobiDB-lite"/>
    </source>
</evidence>
<dbReference type="SUPFAM" id="SSF49758">
    <property type="entry name" value="Calpain large subunit, middle domain (domain III)"/>
    <property type="match status" value="3"/>
</dbReference>
<dbReference type="SMART" id="SM00230">
    <property type="entry name" value="CysPc"/>
    <property type="match status" value="1"/>
</dbReference>
<dbReference type="PANTHER" id="PTHR10183">
    <property type="entry name" value="CALPAIN"/>
    <property type="match status" value="1"/>
</dbReference>
<sequence>MTATPKRRVVSRPAQRIVLVPMPQRGLTFESSASSALAVEDEVIQWLSSQADDSTGCVPLYEDPDFAAEVSSLYFDPSKLPDYVPQQSGESGVHWYRPTEFSEDPDYFKSSSGCGVLREGLLNDAWLLGVFAAVALHPDNLVENLFVSESLHAFKQFGVFTCRFYKDDHWVSVTTDTRVPYSTELQPEDKACGAGVTFSPPGFALYGSSANKNEVFIPFLEKAYAKLHGSYQALDEKYGGGVGGSAGTSSGRILEAFLDCTGGSAHRVDLQLERVKQLQFDQATAGDPAAAASSPSMLLWKQLLRYKRRKCILTTQLRQLSFNAHDVTAMGVVKNRQYIIQHVTELGLPSAGGSGTGGSSNEQGAEEMLRFVKLKTAWGRGMWKGEWSNDDSKWEEHAQIEQAMRSDPRCEFSRSGHDGCFWMLWEDLLDTFTELFVVHVFPPDARQYSVRGDWVGTSAAGAFVKAPSPAPPPTAGGDDHHHNALHSPGHLSRSKEMPIEKTRWGWLHDADPNWHRNPQFKLSVPLESMSSGNGETSVDKSVTGVLLSLTQRDFRLYGGDNYAINFVLLREKLTLATASSNDPPPAIWEFKRSHVVAEAHSYENSASAIDWSGVVAPATPGTPATPSLSHPATPMTGVANTGGLTASSGGSGGQAKTLPERELVKEDVTLSPGAAYYLVPYTTNPKVEMEFFLRVVAPQPVRVERVPPIMSVIRTGRWRADDGAAANADASAAPAGGSSSTGEMANAGGPLLMLPLPHAHVAGEENPAWCQNPQFWVRFAERSPRELRRLPKLLSTKAHVAIKVVLRKTSHRASLGNKSRQQREAAKDRANLVGITAVRAAPSVATPSIVVGGSGSSAATQLRAHAKGQKTNFLGEIVDSPFAKATAISEGLIRGTKSRNNQQAERTDVDDLDDDVEAPVQAEAGDVVGNFPTPKLVVKPTEWCRLSSYTSPASACLYLRKVPKEWLLASDSPSAVNSSGGGGLLLVPTLGEPGAEGSFELQVDCDFPLLIDELPKGAGAVQSMPGEWTATKSGGCHMHPDWRQNPKFYLQMQGVRPTKVRITLTRSEREWKSRCQRDSVGTMIGFYLFRSGSGKLNRPGDSTADGDSAATTHPIVVNGRLWSETDFVPLHTVCSPPELVLSSAAKGGYVIVPATYEPGRLGKFVLSVQCDTEFTLSGDSEA</sequence>
<comment type="caution">
    <text evidence="5">Lacks conserved residue(s) required for the propagation of feature annotation.</text>
</comment>
<dbReference type="GO" id="GO:0006508">
    <property type="term" value="P:proteolysis"/>
    <property type="evidence" value="ECO:0007669"/>
    <property type="project" value="UniProtKB-KW"/>
</dbReference>
<dbReference type="GO" id="GO:0004198">
    <property type="term" value="F:calcium-dependent cysteine-type endopeptidase activity"/>
    <property type="evidence" value="ECO:0007669"/>
    <property type="project" value="InterPro"/>
</dbReference>
<accession>A0A6A3JIG9</accession>
<feature type="region of interest" description="Disordered" evidence="6">
    <location>
        <begin position="467"/>
        <end position="493"/>
    </location>
</feature>
<evidence type="ECO:0000259" key="7">
    <source>
        <dbReference type="PROSITE" id="PS50203"/>
    </source>
</evidence>
<keyword evidence="4" id="KW-0788">Thiol protease</keyword>
<dbReference type="AlphaFoldDB" id="A0A6A3JIG9"/>
<dbReference type="PRINTS" id="PR00704">
    <property type="entry name" value="CALPAIN"/>
</dbReference>
<dbReference type="Proteomes" id="UP000460718">
    <property type="component" value="Unassembled WGS sequence"/>
</dbReference>
<comment type="similarity">
    <text evidence="1">Belongs to the peptidase C2 family.</text>
</comment>
<dbReference type="Pfam" id="PF01067">
    <property type="entry name" value="Calpain_III"/>
    <property type="match status" value="1"/>
</dbReference>
<evidence type="ECO:0000256" key="2">
    <source>
        <dbReference type="ARBA" id="ARBA00022670"/>
    </source>
</evidence>
<reference evidence="8 9" key="1">
    <citation type="submission" date="2018-09" db="EMBL/GenBank/DDBJ databases">
        <title>Genomic investigation of the strawberry pathogen Phytophthora fragariae indicates pathogenicity is determined by transcriptional variation in three key races.</title>
        <authorList>
            <person name="Adams T.M."/>
            <person name="Armitage A.D."/>
            <person name="Sobczyk M.K."/>
            <person name="Bates H.J."/>
            <person name="Dunwell J.M."/>
            <person name="Nellist C.F."/>
            <person name="Harrison R.J."/>
        </authorList>
    </citation>
    <scope>NUCLEOTIDE SEQUENCE [LARGE SCALE GENOMIC DNA]</scope>
    <source>
        <strain evidence="8 9">SCRP245</strain>
    </source>
</reference>
<proteinExistence type="inferred from homology"/>
<dbReference type="InterPro" id="IPR022683">
    <property type="entry name" value="Calpain_III"/>
</dbReference>